<proteinExistence type="predicted"/>
<reference evidence="2" key="1">
    <citation type="journal article" date="2023" name="Front. Plant Sci.">
        <title>Chromosomal-level genome assembly of Melastoma candidum provides insights into trichome evolution.</title>
        <authorList>
            <person name="Zhong Y."/>
            <person name="Wu W."/>
            <person name="Sun C."/>
            <person name="Zou P."/>
            <person name="Liu Y."/>
            <person name="Dai S."/>
            <person name="Zhou R."/>
        </authorList>
    </citation>
    <scope>NUCLEOTIDE SEQUENCE [LARGE SCALE GENOMIC DNA]</scope>
</reference>
<accession>A0ACB9QQ74</accession>
<sequence length="227" mass="25124">MRGTNHLIGLLNFLTFLLSIPILGAGIWLATRASSTDCLRFLQWPIIIIGVSIMVISLAGLAGACYRFRPRPHEPFLPRLPGGLLRVARGEVASDSYWGKIASCVRDSKPYSVRLLQAPHGCGYVYGNETYWTSLAGGTTSANPDCMRWSDDQSQLCYSCNSCKAGVLASIKQSWRKASVINIIILVLLVITYVVGCAAFRNNRRMDNDEPYGEARMTKAKPSWIQF</sequence>
<evidence type="ECO:0000313" key="1">
    <source>
        <dbReference type="EMBL" id="KAI4368790.1"/>
    </source>
</evidence>
<name>A0ACB9QQ74_9MYRT</name>
<dbReference type="Proteomes" id="UP001057402">
    <property type="component" value="Chromosome 5"/>
</dbReference>
<organism evidence="1 2">
    <name type="scientific">Melastoma candidum</name>
    <dbReference type="NCBI Taxonomy" id="119954"/>
    <lineage>
        <taxon>Eukaryota</taxon>
        <taxon>Viridiplantae</taxon>
        <taxon>Streptophyta</taxon>
        <taxon>Embryophyta</taxon>
        <taxon>Tracheophyta</taxon>
        <taxon>Spermatophyta</taxon>
        <taxon>Magnoliopsida</taxon>
        <taxon>eudicotyledons</taxon>
        <taxon>Gunneridae</taxon>
        <taxon>Pentapetalae</taxon>
        <taxon>rosids</taxon>
        <taxon>malvids</taxon>
        <taxon>Myrtales</taxon>
        <taxon>Melastomataceae</taxon>
        <taxon>Melastomatoideae</taxon>
        <taxon>Melastomateae</taxon>
        <taxon>Melastoma</taxon>
    </lineage>
</organism>
<evidence type="ECO:0000313" key="2">
    <source>
        <dbReference type="Proteomes" id="UP001057402"/>
    </source>
</evidence>
<protein>
    <submittedName>
        <fullName evidence="1">Uncharacterized protein</fullName>
    </submittedName>
</protein>
<dbReference type="EMBL" id="CM042884">
    <property type="protein sequence ID" value="KAI4368790.1"/>
    <property type="molecule type" value="Genomic_DNA"/>
</dbReference>
<comment type="caution">
    <text evidence="1">The sequence shown here is derived from an EMBL/GenBank/DDBJ whole genome shotgun (WGS) entry which is preliminary data.</text>
</comment>
<keyword evidence="2" id="KW-1185">Reference proteome</keyword>
<gene>
    <name evidence="1" type="ORF">MLD38_017304</name>
</gene>